<comment type="caution">
    <text evidence="11">The sequence shown here is derived from an EMBL/GenBank/DDBJ whole genome shotgun (WGS) entry which is preliminary data.</text>
</comment>
<keyword evidence="5" id="KW-0029">Amino-acid transport</keyword>
<dbReference type="InterPro" id="IPR035906">
    <property type="entry name" value="MetI-like_sf"/>
</dbReference>
<proteinExistence type="inferred from homology"/>
<organism evidence="11 12">
    <name type="scientific">Brevibacillus reuszeri</name>
    <dbReference type="NCBI Taxonomy" id="54915"/>
    <lineage>
        <taxon>Bacteria</taxon>
        <taxon>Bacillati</taxon>
        <taxon>Bacillota</taxon>
        <taxon>Bacilli</taxon>
        <taxon>Bacillales</taxon>
        <taxon>Paenibacillaceae</taxon>
        <taxon>Brevibacillus</taxon>
    </lineage>
</organism>
<protein>
    <submittedName>
        <fullName evidence="11">Cystine transporter permease</fullName>
    </submittedName>
</protein>
<evidence type="ECO:0000313" key="10">
    <source>
        <dbReference type="EMBL" id="GED66408.1"/>
    </source>
</evidence>
<dbReference type="InterPro" id="IPR000515">
    <property type="entry name" value="MetI-like"/>
</dbReference>
<dbReference type="Proteomes" id="UP000319578">
    <property type="component" value="Unassembled WGS sequence"/>
</dbReference>
<evidence type="ECO:0000256" key="5">
    <source>
        <dbReference type="ARBA" id="ARBA00022970"/>
    </source>
</evidence>
<dbReference type="Proteomes" id="UP000036834">
    <property type="component" value="Unassembled WGS sequence"/>
</dbReference>
<dbReference type="RefSeq" id="WP_049740351.1">
    <property type="nucleotide sequence ID" value="NZ_BJON01000002.1"/>
</dbReference>
<evidence type="ECO:0000256" key="2">
    <source>
        <dbReference type="ARBA" id="ARBA00022448"/>
    </source>
</evidence>
<evidence type="ECO:0000256" key="8">
    <source>
        <dbReference type="RuleBase" id="RU363032"/>
    </source>
</evidence>
<dbReference type="STRING" id="54915.ADS79_21160"/>
<feature type="domain" description="ABC transmembrane type-1" evidence="9">
    <location>
        <begin position="22"/>
        <end position="209"/>
    </location>
</feature>
<keyword evidence="7 8" id="KW-0472">Membrane</keyword>
<feature type="transmembrane region" description="Helical" evidence="8">
    <location>
        <begin position="90"/>
        <end position="109"/>
    </location>
</feature>
<dbReference type="CDD" id="cd06261">
    <property type="entry name" value="TM_PBP2"/>
    <property type="match status" value="1"/>
</dbReference>
<dbReference type="Gene3D" id="1.10.3720.10">
    <property type="entry name" value="MetI-like"/>
    <property type="match status" value="1"/>
</dbReference>
<dbReference type="PROSITE" id="PS50928">
    <property type="entry name" value="ABC_TM1"/>
    <property type="match status" value="1"/>
</dbReference>
<evidence type="ECO:0000313" key="12">
    <source>
        <dbReference type="Proteomes" id="UP000036834"/>
    </source>
</evidence>
<evidence type="ECO:0000313" key="13">
    <source>
        <dbReference type="Proteomes" id="UP000319578"/>
    </source>
</evidence>
<keyword evidence="4 8" id="KW-0812">Transmembrane</keyword>
<dbReference type="EMBL" id="LGIQ01000009">
    <property type="protein sequence ID" value="KNB71318.1"/>
    <property type="molecule type" value="Genomic_DNA"/>
</dbReference>
<dbReference type="InterPro" id="IPR010065">
    <property type="entry name" value="AA_ABC_transptr_permease_3TM"/>
</dbReference>
<evidence type="ECO:0000256" key="1">
    <source>
        <dbReference type="ARBA" id="ARBA00004651"/>
    </source>
</evidence>
<dbReference type="EMBL" id="BJON01000002">
    <property type="protein sequence ID" value="GED66408.1"/>
    <property type="molecule type" value="Genomic_DNA"/>
</dbReference>
<evidence type="ECO:0000256" key="4">
    <source>
        <dbReference type="ARBA" id="ARBA00022692"/>
    </source>
</evidence>
<dbReference type="NCBIfam" id="TIGR01726">
    <property type="entry name" value="HEQRo_perm_3TM"/>
    <property type="match status" value="1"/>
</dbReference>
<dbReference type="PATRIC" id="fig|54915.3.peg.3361"/>
<evidence type="ECO:0000256" key="6">
    <source>
        <dbReference type="ARBA" id="ARBA00022989"/>
    </source>
</evidence>
<keyword evidence="13" id="KW-1185">Reference proteome</keyword>
<reference evidence="12" key="1">
    <citation type="submission" date="2015-07" db="EMBL/GenBank/DDBJ databases">
        <title>Genome sequencing project for genomic taxonomy and phylogenomics of Bacillus-like bacteria.</title>
        <authorList>
            <person name="Liu B."/>
            <person name="Wang J."/>
            <person name="Zhu Y."/>
            <person name="Liu G."/>
            <person name="Chen Q."/>
            <person name="Chen Z."/>
            <person name="Lan J."/>
            <person name="Che J."/>
            <person name="Ge C."/>
            <person name="Shi H."/>
            <person name="Pan Z."/>
            <person name="Liu X."/>
        </authorList>
    </citation>
    <scope>NUCLEOTIDE SEQUENCE [LARGE SCALE GENOMIC DNA]</scope>
    <source>
        <strain evidence="12">DSM 9887</strain>
    </source>
</reference>
<dbReference type="GO" id="GO:0043190">
    <property type="term" value="C:ATP-binding cassette (ABC) transporter complex"/>
    <property type="evidence" value="ECO:0007669"/>
    <property type="project" value="InterPro"/>
</dbReference>
<reference evidence="10 13" key="3">
    <citation type="submission" date="2019-06" db="EMBL/GenBank/DDBJ databases">
        <title>Whole genome shotgun sequence of Brevibacillus reuszeri NBRC 15719.</title>
        <authorList>
            <person name="Hosoyama A."/>
            <person name="Uohara A."/>
            <person name="Ohji S."/>
            <person name="Ichikawa N."/>
        </authorList>
    </citation>
    <scope>NUCLEOTIDE SEQUENCE [LARGE SCALE GENOMIC DNA]</scope>
    <source>
        <strain evidence="10 13">NBRC 15719</strain>
    </source>
</reference>
<comment type="subcellular location">
    <subcellularLocation>
        <location evidence="1 8">Cell membrane</location>
        <topology evidence="1 8">Multi-pass membrane protein</topology>
    </subcellularLocation>
</comment>
<reference evidence="11" key="2">
    <citation type="submission" date="2015-07" db="EMBL/GenBank/DDBJ databases">
        <title>MeaNS - Measles Nucleotide Surveillance Program.</title>
        <authorList>
            <person name="Tran T."/>
            <person name="Druce J."/>
        </authorList>
    </citation>
    <scope>NUCLEOTIDE SEQUENCE</scope>
    <source>
        <strain evidence="11">DSM 9887</strain>
    </source>
</reference>
<dbReference type="SUPFAM" id="SSF161098">
    <property type="entry name" value="MetI-like"/>
    <property type="match status" value="1"/>
</dbReference>
<keyword evidence="6 8" id="KW-1133">Transmembrane helix</keyword>
<keyword evidence="3" id="KW-1003">Cell membrane</keyword>
<evidence type="ECO:0000256" key="7">
    <source>
        <dbReference type="ARBA" id="ARBA00023136"/>
    </source>
</evidence>
<dbReference type="AlphaFoldDB" id="A0A0K9YRH0"/>
<evidence type="ECO:0000259" key="9">
    <source>
        <dbReference type="PROSITE" id="PS50928"/>
    </source>
</evidence>
<dbReference type="InterPro" id="IPR043429">
    <property type="entry name" value="ArtM/GltK/GlnP/TcyL/YhdX-like"/>
</dbReference>
<dbReference type="PANTHER" id="PTHR30614:SF46">
    <property type="entry name" value="ABC TRANSPORTER MEMBRANE SPANNING PERMEASE-GLUTAMINE TRANSPORT"/>
    <property type="match status" value="1"/>
</dbReference>
<sequence length="221" mass="24838">MPSFAHLTEEFFRTLPFFWKPLLLTFELTIASVIVGSIIGLFVALMKVSKIRVAAIIANVYIMVIRGTPLIVQIFVLYFGFYKVIDLGQFWSAALALAIHSGAYIAEIFRGSIQSIDKGQMEAGLSLGMSGRQTMRRIILPQALKRSIPPLGNQFILSLKESSLAAFIAMDELFSLARRLSAETFDEMTYFLIVAFYYLVVVMIFTYVVHLMEKRLAKGDA</sequence>
<dbReference type="OrthoDB" id="9805999at2"/>
<comment type="similarity">
    <text evidence="8">Belongs to the binding-protein-dependent transport system permease family.</text>
</comment>
<keyword evidence="2 8" id="KW-0813">Transport</keyword>
<dbReference type="GO" id="GO:0006865">
    <property type="term" value="P:amino acid transport"/>
    <property type="evidence" value="ECO:0007669"/>
    <property type="project" value="UniProtKB-KW"/>
</dbReference>
<dbReference type="GO" id="GO:0022857">
    <property type="term" value="F:transmembrane transporter activity"/>
    <property type="evidence" value="ECO:0007669"/>
    <property type="project" value="InterPro"/>
</dbReference>
<feature type="transmembrane region" description="Helical" evidence="8">
    <location>
        <begin position="53"/>
        <end position="78"/>
    </location>
</feature>
<dbReference type="PANTHER" id="PTHR30614">
    <property type="entry name" value="MEMBRANE COMPONENT OF AMINO ACID ABC TRANSPORTER"/>
    <property type="match status" value="1"/>
</dbReference>
<feature type="transmembrane region" description="Helical" evidence="8">
    <location>
        <begin position="190"/>
        <end position="209"/>
    </location>
</feature>
<dbReference type="Pfam" id="PF00528">
    <property type="entry name" value="BPD_transp_1"/>
    <property type="match status" value="1"/>
</dbReference>
<feature type="transmembrane region" description="Helical" evidence="8">
    <location>
        <begin position="22"/>
        <end position="46"/>
    </location>
</feature>
<accession>A0A0K9YRH0</accession>
<evidence type="ECO:0000313" key="11">
    <source>
        <dbReference type="EMBL" id="KNB71318.1"/>
    </source>
</evidence>
<name>A0A0K9YRH0_9BACL</name>
<dbReference type="FunFam" id="1.10.3720.10:FF:000033">
    <property type="entry name" value="Polar amino acid ABC transporter permease"/>
    <property type="match status" value="1"/>
</dbReference>
<gene>
    <name evidence="11" type="ORF">ADS79_21160</name>
    <name evidence="10" type="ORF">BRE01_01100</name>
</gene>
<evidence type="ECO:0000256" key="3">
    <source>
        <dbReference type="ARBA" id="ARBA00022475"/>
    </source>
</evidence>